<evidence type="ECO:0000259" key="6">
    <source>
        <dbReference type="PROSITE" id="PS50125"/>
    </source>
</evidence>
<evidence type="ECO:0000256" key="3">
    <source>
        <dbReference type="PROSITE-ProRule" id="PRU00169"/>
    </source>
</evidence>
<keyword evidence="1" id="KW-0547">Nucleotide-binding</keyword>
<dbReference type="Pfam" id="PF00072">
    <property type="entry name" value="Response_reg"/>
    <property type="match status" value="1"/>
</dbReference>
<dbReference type="SMART" id="SM00044">
    <property type="entry name" value="CYCc"/>
    <property type="match status" value="1"/>
</dbReference>
<dbReference type="EMBL" id="BAAAFH010000011">
    <property type="protein sequence ID" value="GAA0875485.1"/>
    <property type="molecule type" value="Genomic_DNA"/>
</dbReference>
<dbReference type="InterPro" id="IPR006674">
    <property type="entry name" value="HD_domain"/>
</dbReference>
<dbReference type="RefSeq" id="WP_343787025.1">
    <property type="nucleotide sequence ID" value="NZ_BAAAFH010000011.1"/>
</dbReference>
<dbReference type="SUPFAM" id="SSF109604">
    <property type="entry name" value="HD-domain/PDEase-like"/>
    <property type="match status" value="1"/>
</dbReference>
<keyword evidence="8" id="KW-1185">Reference proteome</keyword>
<evidence type="ECO:0000259" key="5">
    <source>
        <dbReference type="PROSITE" id="PS50110"/>
    </source>
</evidence>
<feature type="domain" description="Guanylate cyclase" evidence="6">
    <location>
        <begin position="165"/>
        <end position="296"/>
    </location>
</feature>
<dbReference type="Gene3D" id="3.40.50.2300">
    <property type="match status" value="1"/>
</dbReference>
<dbReference type="InterPro" id="IPR029787">
    <property type="entry name" value="Nucleotide_cyclase"/>
</dbReference>
<dbReference type="Gene3D" id="1.10.3210.10">
    <property type="entry name" value="Hypothetical protein af1432"/>
    <property type="match status" value="1"/>
</dbReference>
<name>A0ABN1MQ62_9FLAO</name>
<comment type="caution">
    <text evidence="3">Lacks conserved residue(s) required for the propagation of feature annotation.</text>
</comment>
<dbReference type="CDD" id="cd00156">
    <property type="entry name" value="REC"/>
    <property type="match status" value="1"/>
</dbReference>
<organism evidence="7 8">
    <name type="scientific">Wandonia haliotis</name>
    <dbReference type="NCBI Taxonomy" id="574963"/>
    <lineage>
        <taxon>Bacteria</taxon>
        <taxon>Pseudomonadati</taxon>
        <taxon>Bacteroidota</taxon>
        <taxon>Flavobacteriia</taxon>
        <taxon>Flavobacteriales</taxon>
        <taxon>Crocinitomicaceae</taxon>
        <taxon>Wandonia</taxon>
    </lineage>
</organism>
<sequence length="567" mass="65187">MNYNHPINILIVDESEKNFKALNAILKDSTNNFIHAPSPYGALAMLRRLPVAIILLNMDHPRMDGFEFLETLSENDSTKDIYTIIYSDNNMSSTRLVRGMQEGAVDCFHKPFNPNVIKAKFSVFKTLYFKDKRIQELLTNILPKNVLKEVNEYGQFYPKRIDNAAVLFTDFVQFTVRSSKLNPMELVKELDRYFTFFDSVMDRFHLEKIKTIGDAYMAIAGVNEDLPEPEIRAALAAVEIRNYVIQDNLAADSNGLPFWKIRIGIHAGPLVCGIIGNKKKSFDVWGDTVNIASRAEQSCEPNQITITRPIADKISTYFKLNRLGEKEIVKRGGVFELYEIAHLVYEHSLFGRGNAPNPDLRRILGLETMDFDLARKSVLQKLKDSLPDELYYHSLKHTINVEKSAVLYAELEGVKGIDLILLRTAVLFHDSGYLLRPTDNEDFAIQMAREILPEFGYSPSEIIRITELIEATKHSVEPRTLMEQILCDADHDYLGRTDYHSIAAKLRLELAYQGTVMTEREWILFQLNYLENEHVYYTNSARNLRERGKTERIQELKNQLSRLDLNN</sequence>
<dbReference type="InterPro" id="IPR003607">
    <property type="entry name" value="HD/PDEase_dom"/>
</dbReference>
<feature type="domain" description="Response regulatory" evidence="5">
    <location>
        <begin position="8"/>
        <end position="125"/>
    </location>
</feature>
<comment type="caution">
    <text evidence="7">The sequence shown here is derived from an EMBL/GenBank/DDBJ whole genome shotgun (WGS) entry which is preliminary data.</text>
</comment>
<dbReference type="PROSITE" id="PS50110">
    <property type="entry name" value="RESPONSE_REGULATORY"/>
    <property type="match status" value="1"/>
</dbReference>
<protein>
    <submittedName>
        <fullName evidence="7">Uncharacterized protein</fullName>
    </submittedName>
</protein>
<gene>
    <name evidence="7" type="ORF">GCM10009118_18940</name>
</gene>
<dbReference type="InterPro" id="IPR001789">
    <property type="entry name" value="Sig_transdc_resp-reg_receiver"/>
</dbReference>
<comment type="similarity">
    <text evidence="4">Belongs to the adenylyl cyclase class-4/guanylyl cyclase family.</text>
</comment>
<evidence type="ECO:0000256" key="4">
    <source>
        <dbReference type="RuleBase" id="RU000405"/>
    </source>
</evidence>
<keyword evidence="2 4" id="KW-0456">Lyase</keyword>
<dbReference type="InterPro" id="IPR001054">
    <property type="entry name" value="A/G_cyclase"/>
</dbReference>
<dbReference type="PANTHER" id="PTHR45655">
    <property type="entry name" value="GUANYLATE CYCLASE SOLUBLE SUBUNIT BETA-2"/>
    <property type="match status" value="1"/>
</dbReference>
<proteinExistence type="inferred from homology"/>
<accession>A0ABN1MQ62</accession>
<dbReference type="PANTHER" id="PTHR45655:SF13">
    <property type="entry name" value="SOLUBLE GUANYLATE CYCLASE GCY-32-RELATED"/>
    <property type="match status" value="1"/>
</dbReference>
<evidence type="ECO:0000313" key="8">
    <source>
        <dbReference type="Proteomes" id="UP001501126"/>
    </source>
</evidence>
<dbReference type="Proteomes" id="UP001501126">
    <property type="component" value="Unassembled WGS sequence"/>
</dbReference>
<dbReference type="CDD" id="cd00077">
    <property type="entry name" value="HDc"/>
    <property type="match status" value="1"/>
</dbReference>
<evidence type="ECO:0000256" key="2">
    <source>
        <dbReference type="ARBA" id="ARBA00023239"/>
    </source>
</evidence>
<dbReference type="InterPro" id="IPR011006">
    <property type="entry name" value="CheY-like_superfamily"/>
</dbReference>
<evidence type="ECO:0000256" key="1">
    <source>
        <dbReference type="ARBA" id="ARBA00022741"/>
    </source>
</evidence>
<dbReference type="InterPro" id="IPR018297">
    <property type="entry name" value="A/G_cyclase_CS"/>
</dbReference>
<dbReference type="Gene3D" id="3.30.70.1230">
    <property type="entry name" value="Nucleotide cyclase"/>
    <property type="match status" value="1"/>
</dbReference>
<dbReference type="PROSITE" id="PS00452">
    <property type="entry name" value="GUANYLATE_CYCLASE_1"/>
    <property type="match status" value="1"/>
</dbReference>
<dbReference type="SUPFAM" id="SSF55073">
    <property type="entry name" value="Nucleotide cyclase"/>
    <property type="match status" value="1"/>
</dbReference>
<dbReference type="Pfam" id="PF00211">
    <property type="entry name" value="Guanylate_cyc"/>
    <property type="match status" value="1"/>
</dbReference>
<dbReference type="SMART" id="SM00448">
    <property type="entry name" value="REC"/>
    <property type="match status" value="1"/>
</dbReference>
<dbReference type="SUPFAM" id="SSF52172">
    <property type="entry name" value="CheY-like"/>
    <property type="match status" value="1"/>
</dbReference>
<dbReference type="CDD" id="cd07302">
    <property type="entry name" value="CHD"/>
    <property type="match status" value="1"/>
</dbReference>
<dbReference type="PROSITE" id="PS50125">
    <property type="entry name" value="GUANYLATE_CYCLASE_2"/>
    <property type="match status" value="1"/>
</dbReference>
<evidence type="ECO:0000313" key="7">
    <source>
        <dbReference type="EMBL" id="GAA0875485.1"/>
    </source>
</evidence>
<dbReference type="Pfam" id="PF01966">
    <property type="entry name" value="HD"/>
    <property type="match status" value="1"/>
</dbReference>
<reference evidence="7 8" key="1">
    <citation type="journal article" date="2019" name="Int. J. Syst. Evol. Microbiol.">
        <title>The Global Catalogue of Microorganisms (GCM) 10K type strain sequencing project: providing services to taxonomists for standard genome sequencing and annotation.</title>
        <authorList>
            <consortium name="The Broad Institute Genomics Platform"/>
            <consortium name="The Broad Institute Genome Sequencing Center for Infectious Disease"/>
            <person name="Wu L."/>
            <person name="Ma J."/>
        </authorList>
    </citation>
    <scope>NUCLEOTIDE SEQUENCE [LARGE SCALE GENOMIC DNA]</scope>
    <source>
        <strain evidence="7 8">JCM 16083</strain>
    </source>
</reference>